<keyword evidence="2" id="KW-1003">Cell membrane</keyword>
<reference evidence="9" key="1">
    <citation type="journal article" date="2019" name="Int. J. Syst. Evol. Microbiol.">
        <title>The Global Catalogue of Microorganisms (GCM) 10K type strain sequencing project: providing services to taxonomists for standard genome sequencing and annotation.</title>
        <authorList>
            <consortium name="The Broad Institute Genomics Platform"/>
            <consortium name="The Broad Institute Genome Sequencing Center for Infectious Disease"/>
            <person name="Wu L."/>
            <person name="Ma J."/>
        </authorList>
    </citation>
    <scope>NUCLEOTIDE SEQUENCE [LARGE SCALE GENOMIC DNA]</scope>
    <source>
        <strain evidence="9">CGMCC 4.7132</strain>
    </source>
</reference>
<keyword evidence="4 7" id="KW-1133">Transmembrane helix</keyword>
<feature type="compositionally biased region" description="Basic residues" evidence="6">
    <location>
        <begin position="424"/>
        <end position="439"/>
    </location>
</feature>
<feature type="transmembrane region" description="Helical" evidence="7">
    <location>
        <begin position="223"/>
        <end position="246"/>
    </location>
</feature>
<proteinExistence type="predicted"/>
<keyword evidence="3 7" id="KW-0812">Transmembrane</keyword>
<comment type="subcellular location">
    <subcellularLocation>
        <location evidence="1">Cell membrane</location>
        <topology evidence="1">Multi-pass membrane protein</topology>
    </subcellularLocation>
</comment>
<feature type="transmembrane region" description="Helical" evidence="7">
    <location>
        <begin position="24"/>
        <end position="47"/>
    </location>
</feature>
<evidence type="ECO:0000256" key="6">
    <source>
        <dbReference type="SAM" id="MobiDB-lite"/>
    </source>
</evidence>
<feature type="transmembrane region" description="Helical" evidence="7">
    <location>
        <begin position="53"/>
        <end position="78"/>
    </location>
</feature>
<dbReference type="SUPFAM" id="SSF103473">
    <property type="entry name" value="MFS general substrate transporter"/>
    <property type="match status" value="1"/>
</dbReference>
<dbReference type="RefSeq" id="WP_380838564.1">
    <property type="nucleotide sequence ID" value="NZ_JBHSFP010000003.1"/>
</dbReference>
<feature type="region of interest" description="Disordered" evidence="6">
    <location>
        <begin position="406"/>
        <end position="469"/>
    </location>
</feature>
<protein>
    <submittedName>
        <fullName evidence="8">MFS transporter</fullName>
    </submittedName>
</protein>
<keyword evidence="9" id="KW-1185">Reference proteome</keyword>
<comment type="caution">
    <text evidence="8">The sequence shown here is derived from an EMBL/GenBank/DDBJ whole genome shotgun (WGS) entry which is preliminary data.</text>
</comment>
<dbReference type="PANTHER" id="PTHR23513">
    <property type="entry name" value="INTEGRAL MEMBRANE EFFLUX PROTEIN-RELATED"/>
    <property type="match status" value="1"/>
</dbReference>
<dbReference type="Gene3D" id="1.20.1250.20">
    <property type="entry name" value="MFS general substrate transporter like domains"/>
    <property type="match status" value="1"/>
</dbReference>
<feature type="transmembrane region" description="Helical" evidence="7">
    <location>
        <begin position="344"/>
        <end position="365"/>
    </location>
</feature>
<evidence type="ECO:0000256" key="7">
    <source>
        <dbReference type="SAM" id="Phobius"/>
    </source>
</evidence>
<organism evidence="8 9">
    <name type="scientific">Sphaerisporangium dianthi</name>
    <dbReference type="NCBI Taxonomy" id="1436120"/>
    <lineage>
        <taxon>Bacteria</taxon>
        <taxon>Bacillati</taxon>
        <taxon>Actinomycetota</taxon>
        <taxon>Actinomycetes</taxon>
        <taxon>Streptosporangiales</taxon>
        <taxon>Streptosporangiaceae</taxon>
        <taxon>Sphaerisporangium</taxon>
    </lineage>
</organism>
<evidence type="ECO:0000313" key="8">
    <source>
        <dbReference type="EMBL" id="MFC4530625.1"/>
    </source>
</evidence>
<feature type="transmembrane region" description="Helical" evidence="7">
    <location>
        <begin position="258"/>
        <end position="276"/>
    </location>
</feature>
<dbReference type="EMBL" id="JBHSFP010000003">
    <property type="protein sequence ID" value="MFC4530625.1"/>
    <property type="molecule type" value="Genomic_DNA"/>
</dbReference>
<dbReference type="InterPro" id="IPR036259">
    <property type="entry name" value="MFS_trans_sf"/>
</dbReference>
<feature type="transmembrane region" description="Helical" evidence="7">
    <location>
        <begin position="312"/>
        <end position="332"/>
    </location>
</feature>
<feature type="transmembrane region" description="Helical" evidence="7">
    <location>
        <begin position="108"/>
        <end position="124"/>
    </location>
</feature>
<feature type="transmembrane region" description="Helical" evidence="7">
    <location>
        <begin position="175"/>
        <end position="194"/>
    </location>
</feature>
<evidence type="ECO:0000313" key="9">
    <source>
        <dbReference type="Proteomes" id="UP001596004"/>
    </source>
</evidence>
<feature type="transmembrane region" description="Helical" evidence="7">
    <location>
        <begin position="377"/>
        <end position="396"/>
    </location>
</feature>
<dbReference type="Pfam" id="PF07690">
    <property type="entry name" value="MFS_1"/>
    <property type="match status" value="1"/>
</dbReference>
<evidence type="ECO:0000256" key="2">
    <source>
        <dbReference type="ARBA" id="ARBA00022475"/>
    </source>
</evidence>
<accession>A0ABV9CDB9</accession>
<feature type="transmembrane region" description="Helical" evidence="7">
    <location>
        <begin position="288"/>
        <end position="306"/>
    </location>
</feature>
<dbReference type="CDD" id="cd06173">
    <property type="entry name" value="MFS_MefA_like"/>
    <property type="match status" value="1"/>
</dbReference>
<dbReference type="Proteomes" id="UP001596004">
    <property type="component" value="Unassembled WGS sequence"/>
</dbReference>
<dbReference type="InterPro" id="IPR011701">
    <property type="entry name" value="MFS"/>
</dbReference>
<gene>
    <name evidence="8" type="ORF">ACFO60_07605</name>
</gene>
<keyword evidence="5 7" id="KW-0472">Membrane</keyword>
<evidence type="ECO:0000256" key="3">
    <source>
        <dbReference type="ARBA" id="ARBA00022692"/>
    </source>
</evidence>
<evidence type="ECO:0000256" key="4">
    <source>
        <dbReference type="ARBA" id="ARBA00022989"/>
    </source>
</evidence>
<dbReference type="PANTHER" id="PTHR23513:SF6">
    <property type="entry name" value="MAJOR FACILITATOR SUPERFAMILY ASSOCIATED DOMAIN-CONTAINING PROTEIN"/>
    <property type="match status" value="1"/>
</dbReference>
<name>A0ABV9CDB9_9ACTN</name>
<sequence length="469" mass="48976">MRKLLGPARPADGSVVRNRGFRQLWLSFTMSVAADQIFPVTVTIAALDAGGTASTVGAILTGRWLALIVFALLGGLWADRLPRRTVMVASLGFQCCVVATGLRGGASTALLTLLVFLVGAAEAFHRPAYQACMASVLTPDQRPAAAALASVSWRLGAVIGPGVGASVVTAWSPRIGFIAVLAAYLTGLVLLLPLREPVVTPERRASAVREIADGLSEVSRRPWVMGGIIAIALQQMLTIAPGLVMLPLVSRDVFGDDAVYGTALALLSVGGLAGALISMRWRPVRPGLAGIIGVALYGAVPLTLAWPVSPAFLYACYILAGLGLEIYGVQWAVNLQREIPPERLARVTSVDWLASSIMTPLGLTLTGPASAALGRSTLLALSAIAGFAVPLATLFLRGMPRFRSDLPPAGGDRAVDATPAGPARRGRHGVALTHRRRPAQSRPGGGNGDDSHPEMSQRRPSGSHGRKSS</sequence>
<evidence type="ECO:0000256" key="5">
    <source>
        <dbReference type="ARBA" id="ARBA00023136"/>
    </source>
</evidence>
<evidence type="ECO:0000256" key="1">
    <source>
        <dbReference type="ARBA" id="ARBA00004651"/>
    </source>
</evidence>